<feature type="transmembrane region" description="Helical" evidence="1">
    <location>
        <begin position="53"/>
        <end position="74"/>
    </location>
</feature>
<evidence type="ECO:0000313" key="3">
    <source>
        <dbReference type="Proteomes" id="UP000540568"/>
    </source>
</evidence>
<dbReference type="Proteomes" id="UP000540568">
    <property type="component" value="Unassembled WGS sequence"/>
</dbReference>
<dbReference type="AlphaFoldDB" id="A0A7W3JBQ4"/>
<comment type="caution">
    <text evidence="2">The sequence shown here is derived from an EMBL/GenBank/DDBJ whole genome shotgun (WGS) entry which is preliminary data.</text>
</comment>
<keyword evidence="1" id="KW-0472">Membrane</keyword>
<sequence length="154" mass="16096">MTEQVPDAPDAPRGAAEQAVLRAALRDCLILVGGLAVLGSVVGLLVAGMPGVWGALIGAALAAFFCATTVWSMLYTVGKGTTAMGAVVMGSWLAKMVVLIVVLVVITQFDFYDRVVLFVVLLLGAVGSALLDYRAVRNGRMPYVEPEATTDVKP</sequence>
<keyword evidence="3" id="KW-1185">Reference proteome</keyword>
<reference evidence="2 3" key="1">
    <citation type="submission" date="2020-07" db="EMBL/GenBank/DDBJ databases">
        <title>Sequencing the genomes of 1000 actinobacteria strains.</title>
        <authorList>
            <person name="Klenk H.-P."/>
        </authorList>
    </citation>
    <scope>NUCLEOTIDE SEQUENCE [LARGE SCALE GENOMIC DNA]</scope>
    <source>
        <strain evidence="2 3">DSM 44121</strain>
    </source>
</reference>
<gene>
    <name evidence="2" type="ORF">FHX71_003907</name>
</gene>
<feature type="transmembrane region" description="Helical" evidence="1">
    <location>
        <begin position="115"/>
        <end position="133"/>
    </location>
</feature>
<feature type="transmembrane region" description="Helical" evidence="1">
    <location>
        <begin position="28"/>
        <end position="47"/>
    </location>
</feature>
<feature type="transmembrane region" description="Helical" evidence="1">
    <location>
        <begin position="86"/>
        <end position="109"/>
    </location>
</feature>
<name>A0A7W3JBQ4_9MICO</name>
<dbReference type="RefSeq" id="WP_182619122.1">
    <property type="nucleotide sequence ID" value="NZ_BAAATF010000004.1"/>
</dbReference>
<evidence type="ECO:0000313" key="2">
    <source>
        <dbReference type="EMBL" id="MBA8809931.1"/>
    </source>
</evidence>
<protein>
    <recommendedName>
        <fullName evidence="4">ATP synthase protein I</fullName>
    </recommendedName>
</protein>
<keyword evidence="1" id="KW-1133">Transmembrane helix</keyword>
<organism evidence="2 3">
    <name type="scientific">Promicromonospora sukumoe</name>
    <dbReference type="NCBI Taxonomy" id="88382"/>
    <lineage>
        <taxon>Bacteria</taxon>
        <taxon>Bacillati</taxon>
        <taxon>Actinomycetota</taxon>
        <taxon>Actinomycetes</taxon>
        <taxon>Micrococcales</taxon>
        <taxon>Promicromonosporaceae</taxon>
        <taxon>Promicromonospora</taxon>
    </lineage>
</organism>
<dbReference type="EMBL" id="JACGWV010000002">
    <property type="protein sequence ID" value="MBA8809931.1"/>
    <property type="molecule type" value="Genomic_DNA"/>
</dbReference>
<evidence type="ECO:0008006" key="4">
    <source>
        <dbReference type="Google" id="ProtNLM"/>
    </source>
</evidence>
<accession>A0A7W3JBQ4</accession>
<keyword evidence="1" id="KW-0812">Transmembrane</keyword>
<proteinExistence type="predicted"/>
<evidence type="ECO:0000256" key="1">
    <source>
        <dbReference type="SAM" id="Phobius"/>
    </source>
</evidence>